<reference evidence="2" key="2">
    <citation type="submission" date="2022-01" db="EMBL/GenBank/DDBJ databases">
        <authorList>
            <person name="Hirooka S."/>
            <person name="Miyagishima S.Y."/>
        </authorList>
    </citation>
    <scope>NUCLEOTIDE SEQUENCE</scope>
    <source>
        <strain evidence="2">NBRC 102759</strain>
    </source>
</reference>
<dbReference type="Proteomes" id="UP001061958">
    <property type="component" value="Unassembled WGS sequence"/>
</dbReference>
<evidence type="ECO:0008006" key="4">
    <source>
        <dbReference type="Google" id="ProtNLM"/>
    </source>
</evidence>
<accession>A0A9C7Q391</accession>
<sequence>MSYLFERISISSLALNREETPLAGLFCSMEESSTCSTITTTEQVNTSEISQENGKKTSLNSDNMIKCQSTCCKDISYPSSWGSTSSKGYSDSKDCSSPSIESGENNWTEWKRKQTLESLLEERKNEEKRLQQRVQKLMEMYGRENSLTAFRSDTVLSGKPLYLDRSASTSVIMYHQREKFSINLSSLSPEQIRKRRNKQKRESKQRCRQYKRDQEIAVENNIQLLERASMFLYQLIDERLQRFNSET</sequence>
<keyword evidence="1" id="KW-0175">Coiled coil</keyword>
<evidence type="ECO:0000313" key="2">
    <source>
        <dbReference type="EMBL" id="GJQ14762.1"/>
    </source>
</evidence>
<reference evidence="2" key="1">
    <citation type="journal article" date="2022" name="Proc. Natl. Acad. Sci. U.S.A.">
        <title>Life cycle and functional genomics of the unicellular red alga Galdieria for elucidating algal and plant evolution and industrial use.</title>
        <authorList>
            <person name="Hirooka S."/>
            <person name="Itabashi T."/>
            <person name="Ichinose T.M."/>
            <person name="Onuma R."/>
            <person name="Fujiwara T."/>
            <person name="Yamashita S."/>
            <person name="Jong L.W."/>
            <person name="Tomita R."/>
            <person name="Iwane A.H."/>
            <person name="Miyagishima S.Y."/>
        </authorList>
    </citation>
    <scope>NUCLEOTIDE SEQUENCE</scope>
    <source>
        <strain evidence="2">NBRC 102759</strain>
    </source>
</reference>
<proteinExistence type="predicted"/>
<feature type="coiled-coil region" evidence="1">
    <location>
        <begin position="113"/>
        <end position="140"/>
    </location>
</feature>
<name>A0A9C7Q391_9RHOD</name>
<organism evidence="2 3">
    <name type="scientific">Galdieria partita</name>
    <dbReference type="NCBI Taxonomy" id="83374"/>
    <lineage>
        <taxon>Eukaryota</taxon>
        <taxon>Rhodophyta</taxon>
        <taxon>Bangiophyceae</taxon>
        <taxon>Galdieriales</taxon>
        <taxon>Galdieriaceae</taxon>
        <taxon>Galdieria</taxon>
    </lineage>
</organism>
<keyword evidence="3" id="KW-1185">Reference proteome</keyword>
<dbReference type="EMBL" id="BQMJ01000059">
    <property type="protein sequence ID" value="GJQ14762.1"/>
    <property type="molecule type" value="Genomic_DNA"/>
</dbReference>
<gene>
    <name evidence="2" type="ORF">GpartN1_g6553.t1</name>
</gene>
<comment type="caution">
    <text evidence="2">The sequence shown here is derived from an EMBL/GenBank/DDBJ whole genome shotgun (WGS) entry which is preliminary data.</text>
</comment>
<dbReference type="AlphaFoldDB" id="A0A9C7Q391"/>
<evidence type="ECO:0000256" key="1">
    <source>
        <dbReference type="SAM" id="Coils"/>
    </source>
</evidence>
<protein>
    <recommendedName>
        <fullName evidence="4">BZIP domain-containing protein</fullName>
    </recommendedName>
</protein>
<evidence type="ECO:0000313" key="3">
    <source>
        <dbReference type="Proteomes" id="UP001061958"/>
    </source>
</evidence>